<dbReference type="EMBL" id="CDGJ01000061">
    <property type="protein sequence ID" value="CEJ07655.1"/>
    <property type="molecule type" value="Genomic_DNA"/>
</dbReference>
<dbReference type="PANTHER" id="PTHR10000:SF8">
    <property type="entry name" value="HAD SUPERFAMILY HYDROLASE-LIKE, TYPE 3"/>
    <property type="match status" value="1"/>
</dbReference>
<dbReference type="RefSeq" id="WP_240983824.1">
    <property type="nucleotide sequence ID" value="NZ_CDGJ01000061.1"/>
</dbReference>
<accession>A0A8S0WW82</accession>
<dbReference type="Gene3D" id="3.30.1240.10">
    <property type="match status" value="1"/>
</dbReference>
<dbReference type="InterPro" id="IPR036412">
    <property type="entry name" value="HAD-like_sf"/>
</dbReference>
<dbReference type="EC" id="3.-.-.-" evidence="1"/>
<dbReference type="Proteomes" id="UP000836597">
    <property type="component" value="Chromosome"/>
</dbReference>
<dbReference type="GO" id="GO:0000287">
    <property type="term" value="F:magnesium ion binding"/>
    <property type="evidence" value="ECO:0007669"/>
    <property type="project" value="TreeGrafter"/>
</dbReference>
<dbReference type="AlphaFoldDB" id="A0A8S0WW82"/>
<reference evidence="1" key="2">
    <citation type="submission" date="2020-01" db="EMBL/GenBank/DDBJ databases">
        <authorList>
            <person name="Hornung B."/>
        </authorList>
    </citation>
    <scope>NUCLEOTIDE SEQUENCE</scope>
    <source>
        <strain evidence="1">PacBioINE</strain>
    </source>
</reference>
<evidence type="ECO:0000313" key="2">
    <source>
        <dbReference type="EMBL" id="CEJ07655.1"/>
    </source>
</evidence>
<dbReference type="GO" id="GO:0005829">
    <property type="term" value="C:cytosol"/>
    <property type="evidence" value="ECO:0007669"/>
    <property type="project" value="TreeGrafter"/>
</dbReference>
<dbReference type="GO" id="GO:0016791">
    <property type="term" value="F:phosphatase activity"/>
    <property type="evidence" value="ECO:0007669"/>
    <property type="project" value="TreeGrafter"/>
</dbReference>
<dbReference type="Proteomes" id="UP001071230">
    <property type="component" value="Unassembled WGS sequence"/>
</dbReference>
<dbReference type="EMBL" id="LR746496">
    <property type="protein sequence ID" value="CAA7600101.1"/>
    <property type="molecule type" value="Genomic_DNA"/>
</dbReference>
<dbReference type="InterPro" id="IPR023214">
    <property type="entry name" value="HAD_sf"/>
</dbReference>
<dbReference type="NCBIfam" id="TIGR00099">
    <property type="entry name" value="Cof-subfamily"/>
    <property type="match status" value="1"/>
</dbReference>
<name>A0A8S0WW82_9FIRM</name>
<gene>
    <name evidence="1" type="ORF">DEACI_0751</name>
    <name evidence="2" type="ORF">DEACI_2121</name>
</gene>
<dbReference type="InterPro" id="IPR006379">
    <property type="entry name" value="HAD-SF_hydro_IIB"/>
</dbReference>
<evidence type="ECO:0000313" key="1">
    <source>
        <dbReference type="EMBL" id="CAA7600101.1"/>
    </source>
</evidence>
<dbReference type="SUPFAM" id="SSF56784">
    <property type="entry name" value="HAD-like"/>
    <property type="match status" value="1"/>
</dbReference>
<keyword evidence="3" id="KW-1185">Reference proteome</keyword>
<dbReference type="KEGG" id="aacx:DEACI_0751"/>
<dbReference type="CDD" id="cd07516">
    <property type="entry name" value="HAD_Pase"/>
    <property type="match status" value="1"/>
</dbReference>
<protein>
    <submittedName>
        <fullName evidence="1">Cof protein</fullName>
        <ecNumber evidence="1">3.-.-.-</ecNumber>
    </submittedName>
    <submittedName>
        <fullName evidence="2">Cof-like hydrolase</fullName>
    </submittedName>
</protein>
<organism evidence="1">
    <name type="scientific">Acididesulfobacillus acetoxydans</name>
    <dbReference type="NCBI Taxonomy" id="1561005"/>
    <lineage>
        <taxon>Bacteria</taxon>
        <taxon>Bacillati</taxon>
        <taxon>Bacillota</taxon>
        <taxon>Clostridia</taxon>
        <taxon>Eubacteriales</taxon>
        <taxon>Peptococcaceae</taxon>
        <taxon>Acididesulfobacillus</taxon>
    </lineage>
</organism>
<dbReference type="Pfam" id="PF08282">
    <property type="entry name" value="Hydrolase_3"/>
    <property type="match status" value="1"/>
</dbReference>
<dbReference type="InterPro" id="IPR000150">
    <property type="entry name" value="Cof"/>
</dbReference>
<reference evidence="2" key="1">
    <citation type="submission" date="2014-11" db="EMBL/GenBank/DDBJ databases">
        <authorList>
            <person name="Hornung B.V."/>
        </authorList>
    </citation>
    <scope>NUCLEOTIDE SEQUENCE</scope>
    <source>
        <strain evidence="2">INE</strain>
    </source>
</reference>
<proteinExistence type="predicted"/>
<dbReference type="PANTHER" id="PTHR10000">
    <property type="entry name" value="PHOSPHOSERINE PHOSPHATASE"/>
    <property type="match status" value="1"/>
</dbReference>
<keyword evidence="1" id="KW-0378">Hydrolase</keyword>
<dbReference type="SFLD" id="SFLDG01140">
    <property type="entry name" value="C2.B:_Phosphomannomutase_and_P"/>
    <property type="match status" value="1"/>
</dbReference>
<dbReference type="SFLD" id="SFLDS00003">
    <property type="entry name" value="Haloacid_Dehalogenase"/>
    <property type="match status" value="1"/>
</dbReference>
<evidence type="ECO:0000313" key="3">
    <source>
        <dbReference type="Proteomes" id="UP001071230"/>
    </source>
</evidence>
<sequence>MVRLVCLDVDGTLVDDQKRIPPQVLSALHRLQKQGIRVTLASGRLISSLESYASSIGTEMPLIGLNGAWVGKPGAPPWLRLPLQTEGLVPLIEHAQTDGLHVSLYFADGIMLKKNPLEDETWLDFHWSLEKVRAEIVDNWPLSPRNNSLLMERPIMKMLVSGNPEAVAEFNAEHEAKYRSYYCFVQSNDKHLEIVSRDASKGEALRVVAERLGIKQHEVMALGDHYNDISMLEYAGFGVAMGNAPQAVQKKADWVTKRNTEMGVAVALAHVFGEWVVNASC</sequence>
<dbReference type="Gene3D" id="3.40.50.1000">
    <property type="entry name" value="HAD superfamily/HAD-like"/>
    <property type="match status" value="1"/>
</dbReference>
<dbReference type="NCBIfam" id="TIGR01484">
    <property type="entry name" value="HAD-SF-IIB"/>
    <property type="match status" value="2"/>
</dbReference>